<dbReference type="GO" id="GO:0008967">
    <property type="term" value="F:phosphoglycolate phosphatase activity"/>
    <property type="evidence" value="ECO:0007669"/>
    <property type="project" value="TreeGrafter"/>
</dbReference>
<comment type="caution">
    <text evidence="1">The sequence shown here is derived from an EMBL/GenBank/DDBJ whole genome shotgun (WGS) entry which is preliminary data.</text>
</comment>
<dbReference type="PANTHER" id="PTHR43434">
    <property type="entry name" value="PHOSPHOGLYCOLATE PHOSPHATASE"/>
    <property type="match status" value="1"/>
</dbReference>
<organism evidence="1 2">
    <name type="scientific">Candidatus Kerfeldbacteria bacterium RIFCSPHIGHO2_02_FULL_42_14</name>
    <dbReference type="NCBI Taxonomy" id="1798540"/>
    <lineage>
        <taxon>Bacteria</taxon>
        <taxon>Candidatus Kerfeldiibacteriota</taxon>
    </lineage>
</organism>
<dbReference type="InterPro" id="IPR023214">
    <property type="entry name" value="HAD_sf"/>
</dbReference>
<dbReference type="SUPFAM" id="SSF56784">
    <property type="entry name" value="HAD-like"/>
    <property type="match status" value="1"/>
</dbReference>
<sequence length="217" mass="25569">MQSAEIKKSLFVDIDGPILDVSERYYNVYYDFCRQNNIRPVSKKYYWQKRRRKQNVSLKSSLTEKYKEFWIKTIELPQYTHFDTIRPHTIEVLAKLQQNCNLYAVSLRQNAETEKKTLKQFGVSEFFNNIYIAPPSLFETMKNWRIKRALIHEIASLGDIIIGDTPTDIKCGQSLRFITVAVLSGITNYSLLKSYQPDYIIRKIDSLPRLLDRNNLL</sequence>
<proteinExistence type="predicted"/>
<dbReference type="AlphaFoldDB" id="A0A1G2ATM4"/>
<reference evidence="1 2" key="1">
    <citation type="journal article" date="2016" name="Nat. Commun.">
        <title>Thousands of microbial genomes shed light on interconnected biogeochemical processes in an aquifer system.</title>
        <authorList>
            <person name="Anantharaman K."/>
            <person name="Brown C.T."/>
            <person name="Hug L.A."/>
            <person name="Sharon I."/>
            <person name="Castelle C.J."/>
            <person name="Probst A.J."/>
            <person name="Thomas B.C."/>
            <person name="Singh A."/>
            <person name="Wilkins M.J."/>
            <person name="Karaoz U."/>
            <person name="Brodie E.L."/>
            <person name="Williams K.H."/>
            <person name="Hubbard S.S."/>
            <person name="Banfield J.F."/>
        </authorList>
    </citation>
    <scope>NUCLEOTIDE SEQUENCE [LARGE SCALE GENOMIC DNA]</scope>
</reference>
<evidence type="ECO:0000313" key="2">
    <source>
        <dbReference type="Proteomes" id="UP000177165"/>
    </source>
</evidence>
<dbReference type="InterPro" id="IPR036412">
    <property type="entry name" value="HAD-like_sf"/>
</dbReference>
<dbReference type="SFLD" id="SFLDG01129">
    <property type="entry name" value="C1.5:_HAD__Beta-PGM__Phosphata"/>
    <property type="match status" value="1"/>
</dbReference>
<protein>
    <submittedName>
        <fullName evidence="1">Uncharacterized protein</fullName>
    </submittedName>
</protein>
<dbReference type="Proteomes" id="UP000177165">
    <property type="component" value="Unassembled WGS sequence"/>
</dbReference>
<evidence type="ECO:0000313" key="1">
    <source>
        <dbReference type="EMBL" id="OGY79337.1"/>
    </source>
</evidence>
<dbReference type="EMBL" id="MHKB01000009">
    <property type="protein sequence ID" value="OGY79337.1"/>
    <property type="molecule type" value="Genomic_DNA"/>
</dbReference>
<dbReference type="Pfam" id="PF13419">
    <property type="entry name" value="HAD_2"/>
    <property type="match status" value="1"/>
</dbReference>
<dbReference type="GO" id="GO:0006281">
    <property type="term" value="P:DNA repair"/>
    <property type="evidence" value="ECO:0007669"/>
    <property type="project" value="TreeGrafter"/>
</dbReference>
<dbReference type="PANTHER" id="PTHR43434:SF1">
    <property type="entry name" value="PHOSPHOGLYCOLATE PHOSPHATASE"/>
    <property type="match status" value="1"/>
</dbReference>
<dbReference type="STRING" id="1798540.A3B74_00630"/>
<gene>
    <name evidence="1" type="ORF">A3B74_00630</name>
</gene>
<dbReference type="InterPro" id="IPR050155">
    <property type="entry name" value="HAD-like_hydrolase_sf"/>
</dbReference>
<dbReference type="InterPro" id="IPR041492">
    <property type="entry name" value="HAD_2"/>
</dbReference>
<dbReference type="Gene3D" id="3.40.50.1000">
    <property type="entry name" value="HAD superfamily/HAD-like"/>
    <property type="match status" value="1"/>
</dbReference>
<accession>A0A1G2ATM4</accession>
<dbReference type="SFLD" id="SFLDS00003">
    <property type="entry name" value="Haloacid_Dehalogenase"/>
    <property type="match status" value="1"/>
</dbReference>
<name>A0A1G2ATM4_9BACT</name>